<keyword evidence="3" id="KW-1185">Reference proteome</keyword>
<evidence type="ECO:0000313" key="3">
    <source>
        <dbReference type="Proteomes" id="UP000799537"/>
    </source>
</evidence>
<dbReference type="Proteomes" id="UP000799537">
    <property type="component" value="Unassembled WGS sequence"/>
</dbReference>
<evidence type="ECO:0000313" key="2">
    <source>
        <dbReference type="EMBL" id="KAF2168960.1"/>
    </source>
</evidence>
<reference evidence="2" key="1">
    <citation type="journal article" date="2020" name="Stud. Mycol.">
        <title>101 Dothideomycetes genomes: a test case for predicting lifestyles and emergence of pathogens.</title>
        <authorList>
            <person name="Haridas S."/>
            <person name="Albert R."/>
            <person name="Binder M."/>
            <person name="Bloem J."/>
            <person name="Labutti K."/>
            <person name="Salamov A."/>
            <person name="Andreopoulos B."/>
            <person name="Baker S."/>
            <person name="Barry K."/>
            <person name="Bills G."/>
            <person name="Bluhm B."/>
            <person name="Cannon C."/>
            <person name="Castanera R."/>
            <person name="Culley D."/>
            <person name="Daum C."/>
            <person name="Ezra D."/>
            <person name="Gonzalez J."/>
            <person name="Henrissat B."/>
            <person name="Kuo A."/>
            <person name="Liang C."/>
            <person name="Lipzen A."/>
            <person name="Lutzoni F."/>
            <person name="Magnuson J."/>
            <person name="Mondo S."/>
            <person name="Nolan M."/>
            <person name="Ohm R."/>
            <person name="Pangilinan J."/>
            <person name="Park H.-J."/>
            <person name="Ramirez L."/>
            <person name="Alfaro M."/>
            <person name="Sun H."/>
            <person name="Tritt A."/>
            <person name="Yoshinaga Y."/>
            <person name="Zwiers L.-H."/>
            <person name="Turgeon B."/>
            <person name="Goodwin S."/>
            <person name="Spatafora J."/>
            <person name="Crous P."/>
            <person name="Grigoriev I."/>
        </authorList>
    </citation>
    <scope>NUCLEOTIDE SEQUENCE</scope>
    <source>
        <strain evidence="2">ATCC 36951</strain>
    </source>
</reference>
<organism evidence="2 3">
    <name type="scientific">Zasmidium cellare ATCC 36951</name>
    <dbReference type="NCBI Taxonomy" id="1080233"/>
    <lineage>
        <taxon>Eukaryota</taxon>
        <taxon>Fungi</taxon>
        <taxon>Dikarya</taxon>
        <taxon>Ascomycota</taxon>
        <taxon>Pezizomycotina</taxon>
        <taxon>Dothideomycetes</taxon>
        <taxon>Dothideomycetidae</taxon>
        <taxon>Mycosphaerellales</taxon>
        <taxon>Mycosphaerellaceae</taxon>
        <taxon>Zasmidium</taxon>
    </lineage>
</organism>
<feature type="compositionally biased region" description="Basic and acidic residues" evidence="1">
    <location>
        <begin position="239"/>
        <end position="251"/>
    </location>
</feature>
<feature type="region of interest" description="Disordered" evidence="1">
    <location>
        <begin position="217"/>
        <end position="282"/>
    </location>
</feature>
<feature type="compositionally biased region" description="Acidic residues" evidence="1">
    <location>
        <begin position="716"/>
        <end position="734"/>
    </location>
</feature>
<dbReference type="RefSeq" id="XP_033669849.1">
    <property type="nucleotide sequence ID" value="XM_033812220.1"/>
</dbReference>
<sequence>MWQSSGGRVENVPYRPPPSKPFVPGVKSASTEDHNGELVHITWMAKEGAEDYYARGLPPFPFQVYILNAAKETLKNHDFPHQFVEWIDQCQCLRNPNIDAHFEFYLSGFNSVLSCKAHQHREIECRNRNAIWPRLVANPTRRLDSDYQGFIVVVDRDDWQANGVVVVTFGGRAINEAEFHSPRGDETVLWAERIYTPDDLGNELMRAWSAAGGTWAQSSLDRHNNGGQSPALYPAVDPSAHHDAEHDDNHANESANGLFVSSSSESNSVEVDNSRPASLEPSMRDLLKVPQDLKGLTTSTYSGHSGWETTSVWKTSLSKTRPPFAFTLYLASDNIPFAAEALFACLDRELLSTATWTLDIVRNVPDMQSAFHHYTHEKRHRTSEKTANRLRCARMLADKICASLLPEELVQLIEDMMVPPPCSNYSAPPDRVFHDMFMYLDAPKQLTGPQIVYSENFQEHIDPEFQRRRWHRDAIVKMHVTDLGSWRLVSDELHIIWSLCSPRITVSAEELPQFLVRLKFPHVCTLQPRQGRQYGFGDPWPREAKAKVSLRGTAESIVMHDACLFADDFWYTALEIRDADTGAMISLPPISSNTILDPHPSSWSEDPLMRSWDPPHDQNGGMLKSTYPRKRKTNVRVEGRQDWWFAMYEMGALKHGHEYIVKVKKDWGMRRWTYGSVPGLKGPYNLPPIPVHGKNECRFKFVVTEGGERNSFHDDMNDEDTENLDDSDSSDDDE</sequence>
<name>A0A6A6CS33_ZASCE</name>
<proteinExistence type="predicted"/>
<dbReference type="GeneID" id="54565492"/>
<feature type="region of interest" description="Disordered" evidence="1">
    <location>
        <begin position="708"/>
        <end position="734"/>
    </location>
</feature>
<dbReference type="EMBL" id="ML993589">
    <property type="protein sequence ID" value="KAF2168960.1"/>
    <property type="molecule type" value="Genomic_DNA"/>
</dbReference>
<evidence type="ECO:0000256" key="1">
    <source>
        <dbReference type="SAM" id="MobiDB-lite"/>
    </source>
</evidence>
<feature type="compositionally biased region" description="Low complexity" evidence="1">
    <location>
        <begin position="260"/>
        <end position="271"/>
    </location>
</feature>
<gene>
    <name evidence="2" type="ORF">M409DRAFT_52942</name>
</gene>
<protein>
    <submittedName>
        <fullName evidence="2">Uncharacterized protein</fullName>
    </submittedName>
</protein>
<accession>A0A6A6CS33</accession>
<dbReference type="OrthoDB" id="3912079at2759"/>
<feature type="region of interest" description="Disordered" evidence="1">
    <location>
        <begin position="1"/>
        <end position="30"/>
    </location>
</feature>
<dbReference type="AlphaFoldDB" id="A0A6A6CS33"/>